<feature type="repeat" description="ANK" evidence="2">
    <location>
        <begin position="981"/>
        <end position="1013"/>
    </location>
</feature>
<dbReference type="Gene3D" id="1.25.40.20">
    <property type="entry name" value="Ankyrin repeat-containing domain"/>
    <property type="match status" value="1"/>
</dbReference>
<dbReference type="SUPFAM" id="SSF52540">
    <property type="entry name" value="P-loop containing nucleoside triphosphate hydrolases"/>
    <property type="match status" value="1"/>
</dbReference>
<feature type="repeat" description="ANK" evidence="2">
    <location>
        <begin position="911"/>
        <end position="939"/>
    </location>
</feature>
<keyword evidence="1" id="KW-0677">Repeat</keyword>
<dbReference type="Pfam" id="PF00023">
    <property type="entry name" value="Ank"/>
    <property type="match status" value="1"/>
</dbReference>
<dbReference type="SUPFAM" id="SSF48403">
    <property type="entry name" value="Ankyrin repeat"/>
    <property type="match status" value="1"/>
</dbReference>
<dbReference type="PROSITE" id="PS50297">
    <property type="entry name" value="ANK_REP_REGION"/>
    <property type="match status" value="2"/>
</dbReference>
<dbReference type="AlphaFoldDB" id="A0A9P7R7Q1"/>
<name>A0A9P7R7Q1_9PEZI</name>
<comment type="caution">
    <text evidence="5">The sequence shown here is derived from an EMBL/GenBank/DDBJ whole genome shotgun (WGS) entry which is preliminary data.</text>
</comment>
<reference evidence="5" key="1">
    <citation type="submission" date="2021-05" db="EMBL/GenBank/DDBJ databases">
        <title>Comparative genomics of three Colletotrichum scovillei strains and genetic complementation revealed genes involved fungal growth and virulence on chili pepper.</title>
        <authorList>
            <person name="Hsieh D.-K."/>
            <person name="Chuang S.-C."/>
            <person name="Chen C.-Y."/>
            <person name="Chao Y.-T."/>
            <person name="Lu M.-Y.J."/>
            <person name="Lee M.-H."/>
            <person name="Shih M.-C."/>
        </authorList>
    </citation>
    <scope>NUCLEOTIDE SEQUENCE</scope>
    <source>
        <strain evidence="5">Coll-153</strain>
    </source>
</reference>
<evidence type="ECO:0000259" key="4">
    <source>
        <dbReference type="PROSITE" id="PS50837"/>
    </source>
</evidence>
<feature type="domain" description="NACHT" evidence="4">
    <location>
        <begin position="381"/>
        <end position="537"/>
    </location>
</feature>
<feature type="region of interest" description="Disordered" evidence="3">
    <location>
        <begin position="23"/>
        <end position="56"/>
    </location>
</feature>
<evidence type="ECO:0000313" key="6">
    <source>
        <dbReference type="Proteomes" id="UP000699042"/>
    </source>
</evidence>
<gene>
    <name evidence="5" type="ORF">JMJ77_012780</name>
</gene>
<dbReference type="PANTHER" id="PTHR10039">
    <property type="entry name" value="AMELOGENIN"/>
    <property type="match status" value="1"/>
</dbReference>
<evidence type="ECO:0000256" key="2">
    <source>
        <dbReference type="PROSITE-ProRule" id="PRU00023"/>
    </source>
</evidence>
<dbReference type="InterPro" id="IPR002110">
    <property type="entry name" value="Ankyrin_rpt"/>
</dbReference>
<dbReference type="PANTHER" id="PTHR10039:SF14">
    <property type="entry name" value="NACHT DOMAIN-CONTAINING PROTEIN"/>
    <property type="match status" value="1"/>
</dbReference>
<dbReference type="Pfam" id="PF12796">
    <property type="entry name" value="Ank_2"/>
    <property type="match status" value="1"/>
</dbReference>
<dbReference type="Pfam" id="PF24883">
    <property type="entry name" value="NPHP3_N"/>
    <property type="match status" value="1"/>
</dbReference>
<evidence type="ECO:0000256" key="1">
    <source>
        <dbReference type="ARBA" id="ARBA00022737"/>
    </source>
</evidence>
<evidence type="ECO:0000313" key="5">
    <source>
        <dbReference type="EMBL" id="KAG7050024.1"/>
    </source>
</evidence>
<dbReference type="InterPro" id="IPR027417">
    <property type="entry name" value="P-loop_NTPase"/>
</dbReference>
<dbReference type="Proteomes" id="UP000699042">
    <property type="component" value="Unassembled WGS sequence"/>
</dbReference>
<dbReference type="PROSITE" id="PS50837">
    <property type="entry name" value="NACHT"/>
    <property type="match status" value="1"/>
</dbReference>
<sequence length="1108" mass="125124">MGRSVEAEQGRYGCLDVLSSCFKKSPKAPRQSPRLATSNTRPAHAQSVETVPGQSDVPLQTITVPEKSSSDVLNSSKTQASLMGDGITLPTRDQPSPDVEQVSDLWKEAFEALDEEYKKSISKNVPSEGDDPVEQLIELVQVQEDRFKDQSAKITVGGRDILWRDFSTRVISLLSAAVDIGIQFAPTPGPVVWSALKVLLKAHASGCESVAAIFGCADRVLRLFNRGAIYEQVFLRSNPDDLDACAKDLRKALIDAYRTALELLDYARKQLGDGVAVRRFFEALWDPHKTKDKLNELEEAEKSLQEVVLACDIKKKHLQDNNSLRLLNRLNDPLRYIDRTVTRILTEMEDDKLMRTLNFISEINVGDQHKFCDWEDSSSSNILWLSGKVGAGKSVLTSNIIDRYLANEYNRDKVDNNFDEGFAFFYYSKNDKNVTDDPVNNILRSFLRQLARVPHYANRVFNDLASLCRNMERDQRAFTPNLCRDKISVLVKALPRTTLVLDSLDELEPQQMQEIISFLVSLVNTSERPVKIFVSSRFSTDICNEINNANNEPTRIDIAEQNQRDIKTFVLEETERIDCHWRNDDIRGKVVETISKDARGMFRWAFLQIEKLVKLISTEDVADQLGKLPVGLTAAYDELYAKPGSHDGIYLQRAVKWVIHAHIPLSTEQLLSAVQLCLADEHGDLALGTRGQRLSEQALEIICQHLIVKDDQGKWAFPHASVQEYFVKKHPALTNDHARIEMAKLSLLALIELYQCPTVTESPDSDRVGHQIEGDEFRTVSEPYPDDSFECYVSRYWISHVRKAQDFAEAVNQISELLKRFMISPDCPRHSTMEYQKWLTYMLKTDRSELNWSIARLWSLDLEPVTNPAFGIVVLGITLYQKEWAKICLELNLEELNAELLKNGADPNITASTRPLCAAAREGHCEIVKLLIQYGANPDGLCPSCLYHCALAGCSYWDSRDAAEILIKSGATVDLHLDNGDGTTPLSVAAYEGALNVIELLLEHGADRNIKSGKYGGILGAAFSGISAMKVVRYLIEEAGLHPRRIIEDLLENHAWVNEHFVVKRYKVSKWLFSRNYLKPEEVRDLAHDMYGEALKPLVETARRIRVP</sequence>
<organism evidence="5 6">
    <name type="scientific">Colletotrichum scovillei</name>
    <dbReference type="NCBI Taxonomy" id="1209932"/>
    <lineage>
        <taxon>Eukaryota</taxon>
        <taxon>Fungi</taxon>
        <taxon>Dikarya</taxon>
        <taxon>Ascomycota</taxon>
        <taxon>Pezizomycotina</taxon>
        <taxon>Sordariomycetes</taxon>
        <taxon>Hypocreomycetidae</taxon>
        <taxon>Glomerellales</taxon>
        <taxon>Glomerellaceae</taxon>
        <taxon>Colletotrichum</taxon>
        <taxon>Colletotrichum acutatum species complex</taxon>
    </lineage>
</organism>
<proteinExistence type="predicted"/>
<keyword evidence="2" id="KW-0040">ANK repeat</keyword>
<keyword evidence="6" id="KW-1185">Reference proteome</keyword>
<dbReference type="InterPro" id="IPR007111">
    <property type="entry name" value="NACHT_NTPase"/>
</dbReference>
<feature type="compositionally biased region" description="Polar residues" evidence="3">
    <location>
        <begin position="34"/>
        <end position="56"/>
    </location>
</feature>
<dbReference type="PROSITE" id="PS50088">
    <property type="entry name" value="ANK_REPEAT"/>
    <property type="match status" value="2"/>
</dbReference>
<dbReference type="InterPro" id="IPR036770">
    <property type="entry name" value="Ankyrin_rpt-contain_sf"/>
</dbReference>
<dbReference type="Gene3D" id="3.40.50.300">
    <property type="entry name" value="P-loop containing nucleotide triphosphate hydrolases"/>
    <property type="match status" value="1"/>
</dbReference>
<protein>
    <submittedName>
        <fullName evidence="5">Ankyrin protein</fullName>
    </submittedName>
</protein>
<dbReference type="EMBL" id="JAESDN010000005">
    <property type="protein sequence ID" value="KAG7050024.1"/>
    <property type="molecule type" value="Genomic_DNA"/>
</dbReference>
<dbReference type="InterPro" id="IPR056884">
    <property type="entry name" value="NPHP3-like_N"/>
</dbReference>
<evidence type="ECO:0000256" key="3">
    <source>
        <dbReference type="SAM" id="MobiDB-lite"/>
    </source>
</evidence>
<accession>A0A9P7R7Q1</accession>
<dbReference type="SMART" id="SM00248">
    <property type="entry name" value="ANK"/>
    <property type="match status" value="3"/>
</dbReference>